<protein>
    <submittedName>
        <fullName evidence="2">SGNH/GDSL hydrolase family protein</fullName>
        <ecNumber evidence="2">3.1.-.-</ecNumber>
    </submittedName>
</protein>
<evidence type="ECO:0000259" key="1">
    <source>
        <dbReference type="Pfam" id="PF13472"/>
    </source>
</evidence>
<dbReference type="EMBL" id="JAVVDO010000004">
    <property type="protein sequence ID" value="MDT8330211.1"/>
    <property type="molecule type" value="Genomic_DNA"/>
</dbReference>
<dbReference type="SUPFAM" id="SSF52266">
    <property type="entry name" value="SGNH hydrolase"/>
    <property type="match status" value="1"/>
</dbReference>
<reference evidence="2 3" key="1">
    <citation type="journal article" date="2019" name="Microb. Pathog.">
        <title>Comparison of VITEK 2, MALDI-TOF MS, 16S rRNA gene sequencing, and whole-genome sequencing for identification of Roseomonas mucosa.</title>
        <authorList>
            <person name="Rudolph W.W."/>
            <person name="Gunzer F."/>
            <person name="Trauth M."/>
            <person name="Bunk B."/>
            <person name="Bigge R."/>
            <person name="Schrottner P."/>
        </authorList>
    </citation>
    <scope>NUCLEOTIDE SEQUENCE [LARGE SCALE GENOMIC DNA]</scope>
    <source>
        <strain evidence="2 3">DSM 103800</strain>
    </source>
</reference>
<evidence type="ECO:0000313" key="2">
    <source>
        <dbReference type="EMBL" id="MDT8330211.1"/>
    </source>
</evidence>
<evidence type="ECO:0000313" key="3">
    <source>
        <dbReference type="Proteomes" id="UP001258945"/>
    </source>
</evidence>
<dbReference type="EC" id="3.1.-.-" evidence="2"/>
<keyword evidence="2" id="KW-0378">Hydrolase</keyword>
<dbReference type="RefSeq" id="WP_314280422.1">
    <property type="nucleotide sequence ID" value="NZ_JAVVDO010000004.1"/>
</dbReference>
<dbReference type="InterPro" id="IPR013830">
    <property type="entry name" value="SGNH_hydro"/>
</dbReference>
<dbReference type="Pfam" id="PF13472">
    <property type="entry name" value="Lipase_GDSL_2"/>
    <property type="match status" value="1"/>
</dbReference>
<gene>
    <name evidence="2" type="ORF">RQ831_04035</name>
</gene>
<proteinExistence type="predicted"/>
<dbReference type="Gene3D" id="3.40.50.1110">
    <property type="entry name" value="SGNH hydrolase"/>
    <property type="match status" value="1"/>
</dbReference>
<organism evidence="2 3">
    <name type="scientific">Roseomonas gilardii</name>
    <dbReference type="NCBI Taxonomy" id="257708"/>
    <lineage>
        <taxon>Bacteria</taxon>
        <taxon>Pseudomonadati</taxon>
        <taxon>Pseudomonadota</taxon>
        <taxon>Alphaproteobacteria</taxon>
        <taxon>Acetobacterales</taxon>
        <taxon>Roseomonadaceae</taxon>
        <taxon>Roseomonas</taxon>
    </lineage>
</organism>
<feature type="domain" description="SGNH hydrolase-type esterase" evidence="1">
    <location>
        <begin position="35"/>
        <end position="227"/>
    </location>
</feature>
<dbReference type="PANTHER" id="PTHR30383:SF5">
    <property type="entry name" value="SGNH HYDROLASE-TYPE ESTERASE DOMAIN-CONTAINING PROTEIN"/>
    <property type="match status" value="1"/>
</dbReference>
<dbReference type="Proteomes" id="UP001258945">
    <property type="component" value="Unassembled WGS sequence"/>
</dbReference>
<sequence length="454" mass="47500">MARLGSLAAYRAQQRARAVGAGLVGKLSLGARIAALGDSIIQYGTTTNGTYSAIRHTVAGEIVWVHARNPRFRIDVWPDSAAPGGLFSGYNRGIAGQTSAQIAARVGDVVAMKPDACVVAAGVNDTTYDASTLANIRAICTALRAAGIRIILCTIRPWTASRPSSGDTQARRDTFGSANAAIRALAVEFGATLCDLAAAYGVPGEFAYVDSSLLYDGLHPNAKGAQAGSIALETAINSMVADGNWLVSNRWSRPNLLVNPLLTGSAAPIDTGSTGAIPTSYRHQRGNAAYVSTAVLSKLAADAVSGSEGVNIDITTVAGADAEIFRFTQVSQPIAGLDNQWVQAFAEIDVDASPYWYSHYLAIYNNSGTVIAEGMPFRNTSSINASEMRTAGAGKLWISTPPMLVAAGTTGLGLKVEANFNPNAAAGAVLNYKIRRLWMGLVPDPRPLWNVAVA</sequence>
<dbReference type="InterPro" id="IPR051532">
    <property type="entry name" value="Ester_Hydrolysis_Enzymes"/>
</dbReference>
<keyword evidence="3" id="KW-1185">Reference proteome</keyword>
<dbReference type="PANTHER" id="PTHR30383">
    <property type="entry name" value="THIOESTERASE 1/PROTEASE 1/LYSOPHOSPHOLIPASE L1"/>
    <property type="match status" value="1"/>
</dbReference>
<accession>A0ABU3MBH8</accession>
<dbReference type="GO" id="GO:0016787">
    <property type="term" value="F:hydrolase activity"/>
    <property type="evidence" value="ECO:0007669"/>
    <property type="project" value="UniProtKB-KW"/>
</dbReference>
<comment type="caution">
    <text evidence="2">The sequence shown here is derived from an EMBL/GenBank/DDBJ whole genome shotgun (WGS) entry which is preliminary data.</text>
</comment>
<dbReference type="InterPro" id="IPR036514">
    <property type="entry name" value="SGNH_hydro_sf"/>
</dbReference>
<name>A0ABU3MBH8_9PROT</name>